<keyword evidence="2" id="KW-1185">Reference proteome</keyword>
<accession>A0A256G323</accession>
<organism evidence="1 2">
    <name type="scientific">Brucella pseudogrignonensis</name>
    <dbReference type="NCBI Taxonomy" id="419475"/>
    <lineage>
        <taxon>Bacteria</taxon>
        <taxon>Pseudomonadati</taxon>
        <taxon>Pseudomonadota</taxon>
        <taxon>Alphaproteobacteria</taxon>
        <taxon>Hyphomicrobiales</taxon>
        <taxon>Brucellaceae</taxon>
        <taxon>Brucella/Ochrobactrum group</taxon>
        <taxon>Brucella</taxon>
    </lineage>
</organism>
<dbReference type="Proteomes" id="UP000216188">
    <property type="component" value="Unassembled WGS sequence"/>
</dbReference>
<name>A0A256G323_9HYPH</name>
<dbReference type="EMBL" id="NNRM01000047">
    <property type="protein sequence ID" value="OYR21507.1"/>
    <property type="molecule type" value="Genomic_DNA"/>
</dbReference>
<protein>
    <submittedName>
        <fullName evidence="1">Uncharacterized protein</fullName>
    </submittedName>
</protein>
<evidence type="ECO:0000313" key="1">
    <source>
        <dbReference type="EMBL" id="OYR21507.1"/>
    </source>
</evidence>
<sequence>MVKTTAICPQSIRPPRIQAPIGKIDGADQRMGNYAVINNKGGAIGRPDTIGGK</sequence>
<evidence type="ECO:0000313" key="2">
    <source>
        <dbReference type="Proteomes" id="UP000216188"/>
    </source>
</evidence>
<comment type="caution">
    <text evidence="1">The sequence shown here is derived from an EMBL/GenBank/DDBJ whole genome shotgun (WGS) entry which is preliminary data.</text>
</comment>
<gene>
    <name evidence="1" type="ORF">CEV34_4910</name>
</gene>
<reference evidence="1 2" key="1">
    <citation type="submission" date="2017-07" db="EMBL/GenBank/DDBJ databases">
        <title>Phylogenetic study on the rhizospheric bacterium Ochrobactrum sp. A44.</title>
        <authorList>
            <person name="Krzyzanowska D.M."/>
            <person name="Ossowicki A."/>
            <person name="Rajewska M."/>
            <person name="Maciag T."/>
            <person name="Kaczynski Z."/>
            <person name="Czerwicka M."/>
            <person name="Jafra S."/>
        </authorList>
    </citation>
    <scope>NUCLEOTIDE SEQUENCE [LARGE SCALE GENOMIC DNA]</scope>
    <source>
        <strain evidence="1 2">CCUG 30717</strain>
    </source>
</reference>
<dbReference type="AlphaFoldDB" id="A0A256G323"/>
<proteinExistence type="predicted"/>